<organism evidence="1 2">
    <name type="scientific">Clostridium perfringens</name>
    <dbReference type="NCBI Taxonomy" id="1502"/>
    <lineage>
        <taxon>Bacteria</taxon>
        <taxon>Bacillati</taxon>
        <taxon>Bacillota</taxon>
        <taxon>Clostridia</taxon>
        <taxon>Eubacteriales</taxon>
        <taxon>Clostridiaceae</taxon>
        <taxon>Clostridium</taxon>
    </lineage>
</organism>
<dbReference type="Proteomes" id="UP000070646">
    <property type="component" value="Unassembled WGS sequence"/>
</dbReference>
<dbReference type="EMBL" id="LRPU01000080">
    <property type="protein sequence ID" value="KXA11788.1"/>
    <property type="molecule type" value="Genomic_DNA"/>
</dbReference>
<name>A0A133N6A1_CLOPF</name>
<reference evidence="1 2" key="1">
    <citation type="submission" date="2016-01" db="EMBL/GenBank/DDBJ databases">
        <authorList>
            <person name="Oliw E.H."/>
        </authorList>
    </citation>
    <scope>NUCLEOTIDE SEQUENCE [LARGE SCALE GENOMIC DNA]</scope>
    <source>
        <strain evidence="1 2">MJR7757A</strain>
    </source>
</reference>
<protein>
    <submittedName>
        <fullName evidence="1">Uncharacterized protein</fullName>
    </submittedName>
</protein>
<accession>A0A133N6A1</accession>
<dbReference type="RefSeq" id="WP_060795809.1">
    <property type="nucleotide sequence ID" value="NZ_CATNWN010000002.1"/>
</dbReference>
<dbReference type="PATRIC" id="fig|1502.174.peg.1656"/>
<proteinExistence type="predicted"/>
<comment type="caution">
    <text evidence="1">The sequence shown here is derived from an EMBL/GenBank/DDBJ whole genome shotgun (WGS) entry which is preliminary data.</text>
</comment>
<evidence type="ECO:0000313" key="1">
    <source>
        <dbReference type="EMBL" id="KXA11788.1"/>
    </source>
</evidence>
<dbReference type="AlphaFoldDB" id="A0A133N6A1"/>
<evidence type="ECO:0000313" key="2">
    <source>
        <dbReference type="Proteomes" id="UP000070646"/>
    </source>
</evidence>
<gene>
    <name evidence="1" type="ORF">HMPREF3222_01643</name>
</gene>
<sequence>MNLTLFLLINKGTMIEIISWDSDKTVLISKDENLLGSFKSNFPLSKDLEFYNRKLKIDHKTLIKKEFIKNFIFFRK</sequence>